<feature type="signal peptide" evidence="7">
    <location>
        <begin position="1"/>
        <end position="20"/>
    </location>
</feature>
<keyword evidence="7" id="KW-0732">Signal</keyword>
<dbReference type="GO" id="GO:0004815">
    <property type="term" value="F:aspartate-tRNA ligase activity"/>
    <property type="evidence" value="ECO:0007669"/>
    <property type="project" value="TreeGrafter"/>
</dbReference>
<feature type="chain" id="PRO_5031520092" evidence="7">
    <location>
        <begin position="21"/>
        <end position="327"/>
    </location>
</feature>
<feature type="domain" description="Aminoacyl-tRNA synthetase class II (D/K/N)" evidence="8">
    <location>
        <begin position="207"/>
        <end position="325"/>
    </location>
</feature>
<dbReference type="PRINTS" id="PR01042">
    <property type="entry name" value="TRNASYNTHASP"/>
</dbReference>
<dbReference type="PANTHER" id="PTHR22594">
    <property type="entry name" value="ASPARTYL/LYSYL-TRNA SYNTHETASE"/>
    <property type="match status" value="1"/>
</dbReference>
<dbReference type="InterPro" id="IPR004115">
    <property type="entry name" value="GAD-like_sf"/>
</dbReference>
<evidence type="ECO:0000256" key="4">
    <source>
        <dbReference type="ARBA" id="ARBA00022840"/>
    </source>
</evidence>
<keyword evidence="3" id="KW-0547">Nucleotide-binding</keyword>
<keyword evidence="6" id="KW-0030">Aminoacyl-tRNA synthetase</keyword>
<dbReference type="Gene3D" id="3.30.930.10">
    <property type="entry name" value="Bira Bifunctional Protein, Domain 2"/>
    <property type="match status" value="1"/>
</dbReference>
<comment type="similarity">
    <text evidence="1">Belongs to the class-II aminoacyl-tRNA synthetase family. Type 1 subfamily.</text>
</comment>
<dbReference type="SUPFAM" id="SSF55681">
    <property type="entry name" value="Class II aaRS and biotin synthetases"/>
    <property type="match status" value="1"/>
</dbReference>
<gene>
    <name evidence="9" type="ORF">TCMB3V08_LOCUS12301</name>
</gene>
<organism evidence="9">
    <name type="scientific">Timema californicum</name>
    <name type="common">California timema</name>
    <name type="synonym">Walking stick</name>
    <dbReference type="NCBI Taxonomy" id="61474"/>
    <lineage>
        <taxon>Eukaryota</taxon>
        <taxon>Metazoa</taxon>
        <taxon>Ecdysozoa</taxon>
        <taxon>Arthropoda</taxon>
        <taxon>Hexapoda</taxon>
        <taxon>Insecta</taxon>
        <taxon>Pterygota</taxon>
        <taxon>Neoptera</taxon>
        <taxon>Polyneoptera</taxon>
        <taxon>Phasmatodea</taxon>
        <taxon>Timematodea</taxon>
        <taxon>Timematoidea</taxon>
        <taxon>Timematidae</taxon>
        <taxon>Timema</taxon>
    </lineage>
</organism>
<evidence type="ECO:0000313" key="9">
    <source>
        <dbReference type="EMBL" id="CAD7579768.1"/>
    </source>
</evidence>
<evidence type="ECO:0000256" key="5">
    <source>
        <dbReference type="ARBA" id="ARBA00022917"/>
    </source>
</evidence>
<dbReference type="Pfam" id="PF00152">
    <property type="entry name" value="tRNA-synt_2"/>
    <property type="match status" value="1"/>
</dbReference>
<proteinExistence type="inferred from homology"/>
<protein>
    <submittedName>
        <fullName evidence="9">(California timema) hypothetical protein</fullName>
    </submittedName>
</protein>
<dbReference type="GO" id="GO:0006422">
    <property type="term" value="P:aspartyl-tRNA aminoacylation"/>
    <property type="evidence" value="ECO:0007669"/>
    <property type="project" value="TreeGrafter"/>
</dbReference>
<dbReference type="EMBL" id="OE193812">
    <property type="protein sequence ID" value="CAD7579768.1"/>
    <property type="molecule type" value="Genomic_DNA"/>
</dbReference>
<reference evidence="9" key="1">
    <citation type="submission" date="2020-11" db="EMBL/GenBank/DDBJ databases">
        <authorList>
            <person name="Tran Van P."/>
        </authorList>
    </citation>
    <scope>NUCLEOTIDE SEQUENCE</scope>
</reference>
<accession>A0A7R9PE05</accession>
<keyword evidence="5" id="KW-0648">Protein biosynthesis</keyword>
<dbReference type="InterPro" id="IPR004364">
    <property type="entry name" value="Aa-tRNA-synt_II"/>
</dbReference>
<name>A0A7R9PE05_TIMCA</name>
<dbReference type="GO" id="GO:0005524">
    <property type="term" value="F:ATP binding"/>
    <property type="evidence" value="ECO:0007669"/>
    <property type="project" value="UniProtKB-KW"/>
</dbReference>
<dbReference type="SUPFAM" id="SSF55261">
    <property type="entry name" value="GAD domain-like"/>
    <property type="match status" value="1"/>
</dbReference>
<dbReference type="PANTHER" id="PTHR22594:SF5">
    <property type="entry name" value="ASPARTATE--TRNA LIGASE, MITOCHONDRIAL"/>
    <property type="match status" value="1"/>
</dbReference>
<dbReference type="InterPro" id="IPR045864">
    <property type="entry name" value="aa-tRNA-synth_II/BPL/LPL"/>
</dbReference>
<keyword evidence="2" id="KW-0436">Ligase</keyword>
<evidence type="ECO:0000256" key="1">
    <source>
        <dbReference type="ARBA" id="ARBA00006303"/>
    </source>
</evidence>
<evidence type="ECO:0000256" key="2">
    <source>
        <dbReference type="ARBA" id="ARBA00022598"/>
    </source>
</evidence>
<evidence type="ECO:0000256" key="6">
    <source>
        <dbReference type="ARBA" id="ARBA00023146"/>
    </source>
</evidence>
<dbReference type="GO" id="GO:0005739">
    <property type="term" value="C:mitochondrion"/>
    <property type="evidence" value="ECO:0007669"/>
    <property type="project" value="TreeGrafter"/>
</dbReference>
<dbReference type="InterPro" id="IPR002312">
    <property type="entry name" value="Asp/Asn-tRNA-synth_IIb"/>
</dbReference>
<dbReference type="Gene3D" id="3.30.1360.30">
    <property type="entry name" value="GAD-like domain"/>
    <property type="match status" value="1"/>
</dbReference>
<evidence type="ECO:0000256" key="7">
    <source>
        <dbReference type="SAM" id="SignalP"/>
    </source>
</evidence>
<keyword evidence="4" id="KW-0067">ATP-binding</keyword>
<evidence type="ECO:0000259" key="8">
    <source>
        <dbReference type="Pfam" id="PF00152"/>
    </source>
</evidence>
<sequence length="327" mass="35680">MLPISPVSVVCCLYLQQVLCVAYIPGECFVLTISLGSGLCCLYLQRMLCVAYISSECCVLLMYPVNVVCCLYLQRVLCVAFISVSVVLPISPASVVCCLYLRRVLCVAYISSECCVLPISPAHLTSLKSKLQKAARRQFPLTRLIACSSSPGAHWRDQLAGLFSTDCVKALEESLDVHQEDALLLGVGNDQQVLELLGKTRLELADQLESQGLRVRESGFHFLWVVDFPLFVAGEGAPESTHHPFTHPHPDDVHLLRQQPLEVRSLHYDLVLNGCEVGGGSVRIHDPLLQGQVLDYLGVDQGPLQHLLDALSSGCPPHAGIALGIQP</sequence>
<dbReference type="AlphaFoldDB" id="A0A7R9PE05"/>
<evidence type="ECO:0000256" key="3">
    <source>
        <dbReference type="ARBA" id="ARBA00022741"/>
    </source>
</evidence>